<evidence type="ECO:0000256" key="2">
    <source>
        <dbReference type="ARBA" id="ARBA00022630"/>
    </source>
</evidence>
<dbReference type="EMBL" id="FRAP01000011">
    <property type="protein sequence ID" value="SHK72771.1"/>
    <property type="molecule type" value="Genomic_DNA"/>
</dbReference>
<evidence type="ECO:0000256" key="4">
    <source>
        <dbReference type="ARBA" id="ARBA00023002"/>
    </source>
</evidence>
<evidence type="ECO:0000313" key="7">
    <source>
        <dbReference type="Proteomes" id="UP000184363"/>
    </source>
</evidence>
<feature type="domain" description="FAD-dependent oxidoreductase 2 FAD-binding" evidence="5">
    <location>
        <begin position="5"/>
        <end position="515"/>
    </location>
</feature>
<dbReference type="Gene3D" id="3.90.700.10">
    <property type="entry name" value="Succinate dehydrogenase/fumarate reductase flavoprotein, catalytic domain"/>
    <property type="match status" value="1"/>
</dbReference>
<reference evidence="6 7" key="1">
    <citation type="submission" date="2016-11" db="EMBL/GenBank/DDBJ databases">
        <authorList>
            <person name="Jaros S."/>
            <person name="Januszkiewicz K."/>
            <person name="Wedrychowicz H."/>
        </authorList>
    </citation>
    <scope>NUCLEOTIDE SEQUENCE [LARGE SCALE GENOMIC DNA]</scope>
    <source>
        <strain evidence="6 7">DSM 43832</strain>
    </source>
</reference>
<dbReference type="SUPFAM" id="SSF56425">
    <property type="entry name" value="Succinate dehydrogenase/fumarate reductase flavoprotein, catalytic domain"/>
    <property type="match status" value="1"/>
</dbReference>
<dbReference type="Proteomes" id="UP000184363">
    <property type="component" value="Unassembled WGS sequence"/>
</dbReference>
<accession>A0A1M6UUI5</accession>
<dbReference type="SUPFAM" id="SSF51905">
    <property type="entry name" value="FAD/NAD(P)-binding domain"/>
    <property type="match status" value="1"/>
</dbReference>
<dbReference type="OrthoDB" id="9813348at2"/>
<dbReference type="PANTHER" id="PTHR43400:SF10">
    <property type="entry name" value="3-OXOSTEROID 1-DEHYDROGENASE"/>
    <property type="match status" value="1"/>
</dbReference>
<keyword evidence="2" id="KW-0285">Flavoprotein</keyword>
<dbReference type="AlphaFoldDB" id="A0A1M6UUI5"/>
<dbReference type="Gene3D" id="3.50.50.60">
    <property type="entry name" value="FAD/NAD(P)-binding domain"/>
    <property type="match status" value="2"/>
</dbReference>
<evidence type="ECO:0000259" key="5">
    <source>
        <dbReference type="Pfam" id="PF00890"/>
    </source>
</evidence>
<keyword evidence="3" id="KW-0274">FAD</keyword>
<protein>
    <submittedName>
        <fullName evidence="6">3-oxosteroid 1-dehydrogenase</fullName>
    </submittedName>
</protein>
<dbReference type="Pfam" id="PF00890">
    <property type="entry name" value="FAD_binding_2"/>
    <property type="match status" value="1"/>
</dbReference>
<dbReference type="RefSeq" id="WP_073457746.1">
    <property type="nucleotide sequence ID" value="NZ_CALGVN010000022.1"/>
</dbReference>
<organism evidence="6 7">
    <name type="scientific">Pseudonocardia thermophila</name>
    <dbReference type="NCBI Taxonomy" id="1848"/>
    <lineage>
        <taxon>Bacteria</taxon>
        <taxon>Bacillati</taxon>
        <taxon>Actinomycetota</taxon>
        <taxon>Actinomycetes</taxon>
        <taxon>Pseudonocardiales</taxon>
        <taxon>Pseudonocardiaceae</taxon>
        <taxon>Pseudonocardia</taxon>
    </lineage>
</organism>
<dbReference type="InterPro" id="IPR003953">
    <property type="entry name" value="FAD-dep_OxRdtase_2_FAD-bd"/>
</dbReference>
<keyword evidence="7" id="KW-1185">Reference proteome</keyword>
<dbReference type="InterPro" id="IPR027477">
    <property type="entry name" value="Succ_DH/fumarate_Rdtase_cat_sf"/>
</dbReference>
<name>A0A1M6UUI5_PSETH</name>
<dbReference type="GO" id="GO:0008202">
    <property type="term" value="P:steroid metabolic process"/>
    <property type="evidence" value="ECO:0007669"/>
    <property type="project" value="UniProtKB-ARBA"/>
</dbReference>
<dbReference type="PANTHER" id="PTHR43400">
    <property type="entry name" value="FUMARATE REDUCTASE"/>
    <property type="match status" value="1"/>
</dbReference>
<dbReference type="STRING" id="1848.SAMN05443637_11116"/>
<dbReference type="GO" id="GO:0033765">
    <property type="term" value="F:steroid dehydrogenase activity, acting on the CH-CH group of donors"/>
    <property type="evidence" value="ECO:0007669"/>
    <property type="project" value="UniProtKB-ARBA"/>
</dbReference>
<evidence type="ECO:0000256" key="3">
    <source>
        <dbReference type="ARBA" id="ARBA00022827"/>
    </source>
</evidence>
<keyword evidence="4" id="KW-0560">Oxidoreductase</keyword>
<proteinExistence type="predicted"/>
<sequence>MTDADVVVVGAGMGGMAAAVTAAERGLRVVLLEKGAKVGGAAAYSGGQVWVGNNHVAARDGIADSAADTLAYVTAAASRDASSLDRRLAEQWIAAAATAARWFEDIGVITWEVIPGYPDYYYPDLPGSRAAGRYLTGAPFDGRRLGADRERLLVSPHFPVGIQYGEMFAWGGMSSRTEWDWDLVAQRRADDVLTFGTGVAAAFFRGVLDRGVDVRTGHEVIGLVVRDGAVTGVRVRGPEGETTISGQVVLCTGAHDWSAELSAKFTGIPDDDGGSVAPNTVTGDAIALVEPVGATPAALPAWAAPVLPGYRLAEPAFDGDTGYRACFEHCLPHTFLVNARGERFCDDAFHPRIVAAALGDEQGGNLPFFMIWDSRHHRKYGLGATPPGGEYPAGLVASAPTLRELAVQLGIPGDALETTAARFNEHAVAGEDPQFGRGTNLSVRLFRGDGRHAANPNVGPVDEPPFFGMRMRLLNTGIAAAGVRTGEHGRVLDGAGAPIPGLFAAGECATRAAAGVGYNSGYSLSRAMAFGFLAASAIADAR</sequence>
<evidence type="ECO:0000256" key="1">
    <source>
        <dbReference type="ARBA" id="ARBA00001974"/>
    </source>
</evidence>
<dbReference type="InterPro" id="IPR050315">
    <property type="entry name" value="FAD-oxidoreductase_2"/>
</dbReference>
<evidence type="ECO:0000313" key="6">
    <source>
        <dbReference type="EMBL" id="SHK72771.1"/>
    </source>
</evidence>
<gene>
    <name evidence="6" type="ORF">SAMN05443637_11116</name>
</gene>
<comment type="cofactor">
    <cofactor evidence="1">
        <name>FAD</name>
        <dbReference type="ChEBI" id="CHEBI:57692"/>
    </cofactor>
</comment>
<dbReference type="InterPro" id="IPR036188">
    <property type="entry name" value="FAD/NAD-bd_sf"/>
</dbReference>